<protein>
    <submittedName>
        <fullName evidence="2">Uncharacterized conserved protein YdhG, YjbR/CyaY-like superfamily, DUF1801 family</fullName>
    </submittedName>
</protein>
<gene>
    <name evidence="2" type="ORF">SAMN05444682_10863</name>
</gene>
<dbReference type="RefSeq" id="WP_090628556.1">
    <property type="nucleotide sequence ID" value="NZ_FOQO01000008.1"/>
</dbReference>
<feature type="domain" description="YdhG-like" evidence="1">
    <location>
        <begin position="24"/>
        <end position="116"/>
    </location>
</feature>
<evidence type="ECO:0000313" key="2">
    <source>
        <dbReference type="EMBL" id="SFJ21458.1"/>
    </source>
</evidence>
<proteinExistence type="predicted"/>
<dbReference type="OrthoDB" id="115213at2"/>
<dbReference type="InterPro" id="IPR014922">
    <property type="entry name" value="YdhG-like"/>
</dbReference>
<evidence type="ECO:0000259" key="1">
    <source>
        <dbReference type="Pfam" id="PF08818"/>
    </source>
</evidence>
<dbReference type="Proteomes" id="UP000198670">
    <property type="component" value="Unassembled WGS sequence"/>
</dbReference>
<dbReference type="Pfam" id="PF08818">
    <property type="entry name" value="DUF1801"/>
    <property type="match status" value="1"/>
</dbReference>
<reference evidence="2 3" key="1">
    <citation type="submission" date="2016-10" db="EMBL/GenBank/DDBJ databases">
        <authorList>
            <person name="de Groot N.N."/>
        </authorList>
    </citation>
    <scope>NUCLEOTIDE SEQUENCE [LARGE SCALE GENOMIC DNA]</scope>
    <source>
        <strain evidence="2 3">RK1</strain>
    </source>
</reference>
<dbReference type="Gene3D" id="3.90.1150.200">
    <property type="match status" value="1"/>
</dbReference>
<dbReference type="SUPFAM" id="SSF159888">
    <property type="entry name" value="YdhG-like"/>
    <property type="match status" value="1"/>
</dbReference>
<organism evidence="2 3">
    <name type="scientific">Parapedobacter indicus</name>
    <dbReference type="NCBI Taxonomy" id="1477437"/>
    <lineage>
        <taxon>Bacteria</taxon>
        <taxon>Pseudomonadati</taxon>
        <taxon>Bacteroidota</taxon>
        <taxon>Sphingobacteriia</taxon>
        <taxon>Sphingobacteriales</taxon>
        <taxon>Sphingobacteriaceae</taxon>
        <taxon>Parapedobacter</taxon>
    </lineage>
</organism>
<sequence>MENIQASNFGTVDEYVATITDNRKKALMERLRTVIKRTVPEAHELISYQMPTYKYNGILIYFAAWKNHWALYPASAMIKETFKKDLSDYKQTKGAIQFPWDEPFPEALIIRLIKKRAEENIEKAMVKATSAKK</sequence>
<evidence type="ECO:0000313" key="3">
    <source>
        <dbReference type="Proteomes" id="UP000198670"/>
    </source>
</evidence>
<dbReference type="EMBL" id="FOQO01000008">
    <property type="protein sequence ID" value="SFJ21458.1"/>
    <property type="molecule type" value="Genomic_DNA"/>
</dbReference>
<keyword evidence="3" id="KW-1185">Reference proteome</keyword>
<dbReference type="STRING" id="1477437.SAMN05444682_10863"/>
<accession>A0A1I3PIW5</accession>
<name>A0A1I3PIW5_9SPHI</name>
<dbReference type="AlphaFoldDB" id="A0A1I3PIW5"/>